<proteinExistence type="predicted"/>
<reference evidence="1" key="1">
    <citation type="submission" date="2019-08" db="EMBL/GenBank/DDBJ databases">
        <authorList>
            <person name="Kucharzyk K."/>
            <person name="Murdoch R.W."/>
            <person name="Higgins S."/>
            <person name="Loffler F."/>
        </authorList>
    </citation>
    <scope>NUCLEOTIDE SEQUENCE</scope>
</reference>
<sequence>MGTVHCHITGMVAKAFLLFERQVVFLIQNDQAQIGQRRING</sequence>
<name>A0A645JHH2_9ZZZZ</name>
<protein>
    <submittedName>
        <fullName evidence="1">Uncharacterized protein</fullName>
    </submittedName>
</protein>
<gene>
    <name evidence="1" type="ORF">SDC9_210299</name>
</gene>
<accession>A0A645JHH2</accession>
<dbReference type="AlphaFoldDB" id="A0A645JHH2"/>
<comment type="caution">
    <text evidence="1">The sequence shown here is derived from an EMBL/GenBank/DDBJ whole genome shotgun (WGS) entry which is preliminary data.</text>
</comment>
<organism evidence="1">
    <name type="scientific">bioreactor metagenome</name>
    <dbReference type="NCBI Taxonomy" id="1076179"/>
    <lineage>
        <taxon>unclassified sequences</taxon>
        <taxon>metagenomes</taxon>
        <taxon>ecological metagenomes</taxon>
    </lineage>
</organism>
<dbReference type="EMBL" id="VSSQ01140706">
    <property type="protein sequence ID" value="MPN62550.1"/>
    <property type="molecule type" value="Genomic_DNA"/>
</dbReference>
<evidence type="ECO:0000313" key="1">
    <source>
        <dbReference type="EMBL" id="MPN62550.1"/>
    </source>
</evidence>